<protein>
    <submittedName>
        <fullName evidence="1">Uncharacterized protein</fullName>
    </submittedName>
</protein>
<reference evidence="1 2" key="2">
    <citation type="journal article" date="2022" name="Mol. Ecol. Resour.">
        <title>The genomes of chicory, endive, great burdock and yacon provide insights into Asteraceae paleo-polyploidization history and plant inulin production.</title>
        <authorList>
            <person name="Fan W."/>
            <person name="Wang S."/>
            <person name="Wang H."/>
            <person name="Wang A."/>
            <person name="Jiang F."/>
            <person name="Liu H."/>
            <person name="Zhao H."/>
            <person name="Xu D."/>
            <person name="Zhang Y."/>
        </authorList>
    </citation>
    <scope>NUCLEOTIDE SEQUENCE [LARGE SCALE GENOMIC DNA]</scope>
    <source>
        <strain evidence="2">cv. Yunnan</strain>
        <tissue evidence="1">Leaves</tissue>
    </source>
</reference>
<dbReference type="EMBL" id="CM042038">
    <property type="protein sequence ID" value="KAI3733285.1"/>
    <property type="molecule type" value="Genomic_DNA"/>
</dbReference>
<evidence type="ECO:0000313" key="1">
    <source>
        <dbReference type="EMBL" id="KAI3733285.1"/>
    </source>
</evidence>
<organism evidence="1 2">
    <name type="scientific">Smallanthus sonchifolius</name>
    <dbReference type="NCBI Taxonomy" id="185202"/>
    <lineage>
        <taxon>Eukaryota</taxon>
        <taxon>Viridiplantae</taxon>
        <taxon>Streptophyta</taxon>
        <taxon>Embryophyta</taxon>
        <taxon>Tracheophyta</taxon>
        <taxon>Spermatophyta</taxon>
        <taxon>Magnoliopsida</taxon>
        <taxon>eudicotyledons</taxon>
        <taxon>Gunneridae</taxon>
        <taxon>Pentapetalae</taxon>
        <taxon>asterids</taxon>
        <taxon>campanulids</taxon>
        <taxon>Asterales</taxon>
        <taxon>Asteraceae</taxon>
        <taxon>Asteroideae</taxon>
        <taxon>Heliantheae alliance</taxon>
        <taxon>Millerieae</taxon>
        <taxon>Smallanthus</taxon>
    </lineage>
</organism>
<reference evidence="2" key="1">
    <citation type="journal article" date="2022" name="Mol. Ecol. Resour.">
        <title>The genomes of chicory, endive, great burdock and yacon provide insights into Asteraceae palaeo-polyploidization history and plant inulin production.</title>
        <authorList>
            <person name="Fan W."/>
            <person name="Wang S."/>
            <person name="Wang H."/>
            <person name="Wang A."/>
            <person name="Jiang F."/>
            <person name="Liu H."/>
            <person name="Zhao H."/>
            <person name="Xu D."/>
            <person name="Zhang Y."/>
        </authorList>
    </citation>
    <scope>NUCLEOTIDE SEQUENCE [LARGE SCALE GENOMIC DNA]</scope>
    <source>
        <strain evidence="2">cv. Yunnan</strain>
    </source>
</reference>
<comment type="caution">
    <text evidence="1">The sequence shown here is derived from an EMBL/GenBank/DDBJ whole genome shotgun (WGS) entry which is preliminary data.</text>
</comment>
<gene>
    <name evidence="1" type="ORF">L1987_64505</name>
</gene>
<dbReference type="Proteomes" id="UP001056120">
    <property type="component" value="Linkage Group LG21"/>
</dbReference>
<keyword evidence="2" id="KW-1185">Reference proteome</keyword>
<sequence length="91" mass="9965">MGPTADPAAFPSTRHQRSQLPANLRYRPSLWRPVSVLVRVTGHTARIRPGYDQRDTSRQNRVVWEDPIKLGCKGFDGGGACVVGGGEMDCS</sequence>
<accession>A0ACB9CGA2</accession>
<name>A0ACB9CGA2_9ASTR</name>
<evidence type="ECO:0000313" key="2">
    <source>
        <dbReference type="Proteomes" id="UP001056120"/>
    </source>
</evidence>
<proteinExistence type="predicted"/>